<dbReference type="SUPFAM" id="SSF50494">
    <property type="entry name" value="Trypsin-like serine proteases"/>
    <property type="match status" value="1"/>
</dbReference>
<dbReference type="GO" id="GO:0016787">
    <property type="term" value="F:hydrolase activity"/>
    <property type="evidence" value="ECO:0007669"/>
    <property type="project" value="UniProtKB-KW"/>
</dbReference>
<dbReference type="EMBL" id="JBHTEE010000001">
    <property type="protein sequence ID" value="MFC7606139.1"/>
    <property type="molecule type" value="Genomic_DNA"/>
</dbReference>
<evidence type="ECO:0000256" key="1">
    <source>
        <dbReference type="ARBA" id="ARBA00022729"/>
    </source>
</evidence>
<keyword evidence="1 3" id="KW-0732">Signal</keyword>
<reference evidence="5" key="1">
    <citation type="journal article" date="2019" name="Int. J. Syst. Evol. Microbiol.">
        <title>The Global Catalogue of Microorganisms (GCM) 10K type strain sequencing project: providing services to taxonomists for standard genome sequencing and annotation.</title>
        <authorList>
            <consortium name="The Broad Institute Genomics Platform"/>
            <consortium name="The Broad Institute Genome Sequencing Center for Infectious Disease"/>
            <person name="Wu L."/>
            <person name="Ma J."/>
        </authorList>
    </citation>
    <scope>NUCLEOTIDE SEQUENCE [LARGE SCALE GENOMIC DNA]</scope>
    <source>
        <strain evidence="5">JCM 10083</strain>
    </source>
</reference>
<dbReference type="RefSeq" id="WP_343973286.1">
    <property type="nucleotide sequence ID" value="NZ_BAAAGK010000098.1"/>
</dbReference>
<dbReference type="EC" id="3.4.21.-" evidence="4"/>
<dbReference type="Gene3D" id="2.40.10.10">
    <property type="entry name" value="Trypsin-like serine proteases"/>
    <property type="match status" value="2"/>
</dbReference>
<dbReference type="Proteomes" id="UP001596514">
    <property type="component" value="Unassembled WGS sequence"/>
</dbReference>
<keyword evidence="5" id="KW-1185">Reference proteome</keyword>
<organism evidence="4 5">
    <name type="scientific">Streptosporangium amethystogenes subsp. fukuiense</name>
    <dbReference type="NCBI Taxonomy" id="698418"/>
    <lineage>
        <taxon>Bacteria</taxon>
        <taxon>Bacillati</taxon>
        <taxon>Actinomycetota</taxon>
        <taxon>Actinomycetes</taxon>
        <taxon>Streptosporangiales</taxon>
        <taxon>Streptosporangiaceae</taxon>
        <taxon>Streptosporangium</taxon>
    </lineage>
</organism>
<dbReference type="PANTHER" id="PTHR15462">
    <property type="entry name" value="SERINE PROTEASE"/>
    <property type="match status" value="1"/>
</dbReference>
<evidence type="ECO:0000313" key="5">
    <source>
        <dbReference type="Proteomes" id="UP001596514"/>
    </source>
</evidence>
<sequence>MSSRVRRLTATLGTLVAACVTVTSAFAGSAAAGPLNTVPSGITSIPLTKSAADMRRIAEYWSPARLKQAMDNVPATPGVPAAPSGKSGTTTSPSPSAGSATAGSTTTGNATAAAAGETGDATARTEETTATTSGGKNSAKPKGTAPLVRPTLPKKRAPGSGGSPLTVGKVFFRIGNKDYWCSASSVAAANRNLVATAGHCAYDAKTGSQAEYWIFIPGYNKGDTPYGIYVGHSLNLHEDFVGRGDYDYDYAFVTVHDGFRWKAGKTAGSYEMESVGSLEDNVGGQGLATNRGTGLFTLAFGYPAAPHPDGSRPYDGQRLKSCDGRTEKVKAPARLVEQGIALTCGFTTGASGGPWLISYDNRTALGYLNGVNSFAWDTDTDRRYDRISSPYFIASTYVAYHWAATQQAPRT</sequence>
<comment type="caution">
    <text evidence="4">The sequence shown here is derived from an EMBL/GenBank/DDBJ whole genome shotgun (WGS) entry which is preliminary data.</text>
</comment>
<name>A0ABW2TCD2_9ACTN</name>
<dbReference type="PROSITE" id="PS51257">
    <property type="entry name" value="PROKAR_LIPOPROTEIN"/>
    <property type="match status" value="1"/>
</dbReference>
<accession>A0ABW2TCD2</accession>
<proteinExistence type="predicted"/>
<evidence type="ECO:0000256" key="3">
    <source>
        <dbReference type="SAM" id="SignalP"/>
    </source>
</evidence>
<evidence type="ECO:0000256" key="2">
    <source>
        <dbReference type="SAM" id="MobiDB-lite"/>
    </source>
</evidence>
<dbReference type="InterPro" id="IPR050966">
    <property type="entry name" value="Glutamyl_endopeptidase"/>
</dbReference>
<feature type="region of interest" description="Disordered" evidence="2">
    <location>
        <begin position="71"/>
        <end position="162"/>
    </location>
</feature>
<feature type="signal peptide" evidence="3">
    <location>
        <begin position="1"/>
        <end position="27"/>
    </location>
</feature>
<gene>
    <name evidence="4" type="ORF">ACFQVD_39175</name>
</gene>
<feature type="chain" id="PRO_5046636085" evidence="3">
    <location>
        <begin position="28"/>
        <end position="411"/>
    </location>
</feature>
<keyword evidence="4" id="KW-0378">Hydrolase</keyword>
<evidence type="ECO:0000313" key="4">
    <source>
        <dbReference type="EMBL" id="MFC7606139.1"/>
    </source>
</evidence>
<dbReference type="InterPro" id="IPR043504">
    <property type="entry name" value="Peptidase_S1_PA_chymotrypsin"/>
</dbReference>
<protein>
    <submittedName>
        <fullName evidence="4">Trypsin-like serine peptidase</fullName>
        <ecNumber evidence="4">3.4.21.-</ecNumber>
    </submittedName>
</protein>
<dbReference type="InterPro" id="IPR009003">
    <property type="entry name" value="Peptidase_S1_PA"/>
</dbReference>
<feature type="compositionally biased region" description="Low complexity" evidence="2">
    <location>
        <begin position="81"/>
        <end position="135"/>
    </location>
</feature>